<organism evidence="1 2">
    <name type="scientific">Streptomyces cacaoi</name>
    <dbReference type="NCBI Taxonomy" id="1898"/>
    <lineage>
        <taxon>Bacteria</taxon>
        <taxon>Bacillati</taxon>
        <taxon>Actinomycetota</taxon>
        <taxon>Actinomycetes</taxon>
        <taxon>Kitasatosporales</taxon>
        <taxon>Streptomycetaceae</taxon>
        <taxon>Streptomyces</taxon>
    </lineage>
</organism>
<accession>A0A4Y3QTW4</accession>
<evidence type="ECO:0000313" key="2">
    <source>
        <dbReference type="Proteomes" id="UP000319210"/>
    </source>
</evidence>
<keyword evidence="2" id="KW-1185">Reference proteome</keyword>
<reference evidence="1 2" key="1">
    <citation type="submission" date="2019-06" db="EMBL/GenBank/DDBJ databases">
        <title>Whole genome shotgun sequence of Streptomyces cacaoi subsp. cacaoi NBRC 12748.</title>
        <authorList>
            <person name="Hosoyama A."/>
            <person name="Uohara A."/>
            <person name="Ohji S."/>
            <person name="Ichikawa N."/>
        </authorList>
    </citation>
    <scope>NUCLEOTIDE SEQUENCE [LARGE SCALE GENOMIC DNA]</scope>
    <source>
        <strain evidence="1 2">NBRC 12748</strain>
    </source>
</reference>
<evidence type="ECO:0008006" key="3">
    <source>
        <dbReference type="Google" id="ProtNLM"/>
    </source>
</evidence>
<evidence type="ECO:0000313" key="1">
    <source>
        <dbReference type="EMBL" id="GEB48083.1"/>
    </source>
</evidence>
<name>A0A4Y3QTW4_STRCI</name>
<proteinExistence type="predicted"/>
<sequence length="161" mass="16114">MRNVLAGAAAGAAGTTALNAVTYLDMVARGRGGSSAPQQLVEQLSDRTGVPVPGEGETRENRTTGVSAVLGMLTGVGVGTLYGAARALGRGPGPPLAGLATGMAAMAASDVPLAALRVSDPRTWRPADWLADLVPHLTYGAVTAAVYAMAAPGHKEPCPGR</sequence>
<comment type="caution">
    <text evidence="1">The sequence shown here is derived from an EMBL/GenBank/DDBJ whole genome shotgun (WGS) entry which is preliminary data.</text>
</comment>
<protein>
    <recommendedName>
        <fullName evidence="3">DUF1440 domain-containing protein</fullName>
    </recommendedName>
</protein>
<dbReference type="Proteomes" id="UP000319210">
    <property type="component" value="Unassembled WGS sequence"/>
</dbReference>
<dbReference type="AlphaFoldDB" id="A0A4Y3QTW4"/>
<dbReference type="RefSeq" id="WP_371863890.1">
    <property type="nucleotide sequence ID" value="NZ_BJMM01000002.1"/>
</dbReference>
<dbReference type="EMBL" id="BJMM01000002">
    <property type="protein sequence ID" value="GEB48083.1"/>
    <property type="molecule type" value="Genomic_DNA"/>
</dbReference>
<gene>
    <name evidence="1" type="ORF">SCA03_06340</name>
</gene>